<evidence type="ECO:0000313" key="9">
    <source>
        <dbReference type="EMBL" id="AGZ40504.1"/>
    </source>
</evidence>
<feature type="transmembrane region" description="Helical" evidence="6">
    <location>
        <begin position="52"/>
        <end position="76"/>
    </location>
</feature>
<feature type="domain" description="Methyl-accepting transducer" evidence="7">
    <location>
        <begin position="126"/>
        <end position="362"/>
    </location>
</feature>
<comment type="similarity">
    <text evidence="4">Belongs to the methyl-accepting chemotaxis (MCP) protein family.</text>
</comment>
<dbReference type="GO" id="GO:0007165">
    <property type="term" value="P:signal transduction"/>
    <property type="evidence" value="ECO:0007669"/>
    <property type="project" value="UniProtKB-KW"/>
</dbReference>
<name>U5VUF3_9ACTN</name>
<dbReference type="HOGENOM" id="CLU_000445_107_27_11"/>
<dbReference type="Proteomes" id="UP000017746">
    <property type="component" value="Chromosome"/>
</dbReference>
<dbReference type="PANTHER" id="PTHR32089">
    <property type="entry name" value="METHYL-ACCEPTING CHEMOTAXIS PROTEIN MCPB"/>
    <property type="match status" value="1"/>
</dbReference>
<dbReference type="KEGG" id="afs:AFR_11075"/>
<evidence type="ECO:0000256" key="6">
    <source>
        <dbReference type="SAM" id="Phobius"/>
    </source>
</evidence>
<dbReference type="eggNOG" id="COG0840">
    <property type="taxonomic scope" value="Bacteria"/>
</dbReference>
<dbReference type="SMART" id="SM00283">
    <property type="entry name" value="MA"/>
    <property type="match status" value="1"/>
</dbReference>
<evidence type="ECO:0000259" key="8">
    <source>
        <dbReference type="PROSITE" id="PS50885"/>
    </source>
</evidence>
<protein>
    <submittedName>
        <fullName evidence="9">Putative sensory transducer protein</fullName>
    </submittedName>
</protein>
<dbReference type="PANTHER" id="PTHR32089:SF112">
    <property type="entry name" value="LYSOZYME-LIKE PROTEIN-RELATED"/>
    <property type="match status" value="1"/>
</dbReference>
<dbReference type="InterPro" id="IPR004090">
    <property type="entry name" value="Chemotax_Me-accpt_rcpt"/>
</dbReference>
<dbReference type="Pfam" id="PF00672">
    <property type="entry name" value="HAMP"/>
    <property type="match status" value="1"/>
</dbReference>
<organism evidence="9 10">
    <name type="scientific">Actinoplanes friuliensis DSM 7358</name>
    <dbReference type="NCBI Taxonomy" id="1246995"/>
    <lineage>
        <taxon>Bacteria</taxon>
        <taxon>Bacillati</taxon>
        <taxon>Actinomycetota</taxon>
        <taxon>Actinomycetes</taxon>
        <taxon>Micromonosporales</taxon>
        <taxon>Micromonosporaceae</taxon>
        <taxon>Actinoplanes</taxon>
    </lineage>
</organism>
<reference evidence="9 10" key="1">
    <citation type="journal article" date="2014" name="J. Biotechnol.">
        <title>Complete genome sequence of the actinobacterium Actinoplanes friuliensis HAG 010964, producer of the lipopeptide antibiotic friulimycin.</title>
        <authorList>
            <person name="Ruckert C."/>
            <person name="Szczepanowski R."/>
            <person name="Albersmeier A."/>
            <person name="Goesmann A."/>
            <person name="Fischer N."/>
            <person name="Steinkamper A."/>
            <person name="Puhler A."/>
            <person name="Biener R."/>
            <person name="Schwartz D."/>
            <person name="Kalinowski J."/>
        </authorList>
    </citation>
    <scope>NUCLEOTIDE SEQUENCE [LARGE SCALE GENOMIC DNA]</scope>
    <source>
        <strain evidence="9 10">DSM 7358</strain>
    </source>
</reference>
<dbReference type="GO" id="GO:0016020">
    <property type="term" value="C:membrane"/>
    <property type="evidence" value="ECO:0007669"/>
    <property type="project" value="InterPro"/>
</dbReference>
<sequence>MLDRMPPKARTSLALLLFAGGSVGLGLFTHAVAGSAAEGLPAGDARADLEQLASIALWAPLVIAPIAVVLQLSVWLSIVKVLRVDAGVIAAAAGGDLSPRMPVVGKDELGQMAGAYNTMMDRFQETVDGIRRAVGEVTTSADSLQRASGTMTAAADATAAELGTVARSASRTSDEVGAIAQGTQQLRQAIAEISTNTSDVSRMTDEAVTGVSRATGNVTRLRDSSQEINEVLRTINAIAAQTNLLALNATIEAARAGEAGRGFAIVAGEVKELAQATAAATEEIARRIEGIQHDTGEAVDAVSGFSDIIGAIAEHQLTIAAAVEEQTATTASMVDGAGTVSAGAEQISHAIGAVSSAAGEVRGAAGDTHRAVDDLTATAARLHNLAAVFRS</sequence>
<accession>U5VUF3</accession>
<proteinExistence type="inferred from homology"/>
<dbReference type="PRINTS" id="PR00260">
    <property type="entry name" value="CHEMTRNSDUCR"/>
</dbReference>
<dbReference type="Gene3D" id="1.10.287.950">
    <property type="entry name" value="Methyl-accepting chemotaxis protein"/>
    <property type="match status" value="1"/>
</dbReference>
<dbReference type="EMBL" id="CP006272">
    <property type="protein sequence ID" value="AGZ40504.1"/>
    <property type="molecule type" value="Genomic_DNA"/>
</dbReference>
<dbReference type="SUPFAM" id="SSF58104">
    <property type="entry name" value="Methyl-accepting chemotaxis protein (MCP) signaling domain"/>
    <property type="match status" value="1"/>
</dbReference>
<evidence type="ECO:0000259" key="7">
    <source>
        <dbReference type="PROSITE" id="PS50111"/>
    </source>
</evidence>
<evidence type="ECO:0000256" key="2">
    <source>
        <dbReference type="ARBA" id="ARBA00022989"/>
    </source>
</evidence>
<evidence type="ECO:0000256" key="3">
    <source>
        <dbReference type="ARBA" id="ARBA00023224"/>
    </source>
</evidence>
<dbReference type="SMART" id="SM00304">
    <property type="entry name" value="HAMP"/>
    <property type="match status" value="1"/>
</dbReference>
<dbReference type="PATRIC" id="fig|1246995.3.peg.2256"/>
<dbReference type="Pfam" id="PF00015">
    <property type="entry name" value="MCPsignal"/>
    <property type="match status" value="1"/>
</dbReference>
<evidence type="ECO:0000256" key="5">
    <source>
        <dbReference type="PROSITE-ProRule" id="PRU00284"/>
    </source>
</evidence>
<evidence type="ECO:0000313" key="10">
    <source>
        <dbReference type="Proteomes" id="UP000017746"/>
    </source>
</evidence>
<dbReference type="GO" id="GO:0004888">
    <property type="term" value="F:transmembrane signaling receptor activity"/>
    <property type="evidence" value="ECO:0007669"/>
    <property type="project" value="InterPro"/>
</dbReference>
<dbReference type="CDD" id="cd06225">
    <property type="entry name" value="HAMP"/>
    <property type="match status" value="1"/>
</dbReference>
<dbReference type="InterPro" id="IPR004089">
    <property type="entry name" value="MCPsignal_dom"/>
</dbReference>
<dbReference type="STRING" id="1246995.AFR_11075"/>
<evidence type="ECO:0000256" key="1">
    <source>
        <dbReference type="ARBA" id="ARBA00022692"/>
    </source>
</evidence>
<dbReference type="GO" id="GO:0006935">
    <property type="term" value="P:chemotaxis"/>
    <property type="evidence" value="ECO:0007669"/>
    <property type="project" value="InterPro"/>
</dbReference>
<evidence type="ECO:0000256" key="4">
    <source>
        <dbReference type="ARBA" id="ARBA00029447"/>
    </source>
</evidence>
<keyword evidence="2 6" id="KW-1133">Transmembrane helix</keyword>
<dbReference type="AlphaFoldDB" id="U5VUF3"/>
<dbReference type="PROSITE" id="PS50885">
    <property type="entry name" value="HAMP"/>
    <property type="match status" value="1"/>
</dbReference>
<keyword evidence="10" id="KW-1185">Reference proteome</keyword>
<dbReference type="PROSITE" id="PS50111">
    <property type="entry name" value="CHEMOTAXIS_TRANSDUC_2"/>
    <property type="match status" value="1"/>
</dbReference>
<keyword evidence="3 5" id="KW-0807">Transducer</keyword>
<keyword evidence="1 6" id="KW-0812">Transmembrane</keyword>
<dbReference type="InterPro" id="IPR003660">
    <property type="entry name" value="HAMP_dom"/>
</dbReference>
<gene>
    <name evidence="9" type="ORF">AFR_11075</name>
</gene>
<feature type="domain" description="HAMP" evidence="8">
    <location>
        <begin position="76"/>
        <end position="128"/>
    </location>
</feature>
<keyword evidence="6" id="KW-0472">Membrane</keyword>